<gene>
    <name evidence="1" type="ORF">LG632_08975</name>
</gene>
<keyword evidence="2" id="KW-1185">Reference proteome</keyword>
<evidence type="ECO:0000313" key="1">
    <source>
        <dbReference type="EMBL" id="MCB5179518.1"/>
    </source>
</evidence>
<accession>A0ABS8B4G5</accession>
<comment type="caution">
    <text evidence="1">The sequence shown here is derived from an EMBL/GenBank/DDBJ whole genome shotgun (WGS) entry which is preliminary data.</text>
</comment>
<proteinExistence type="predicted"/>
<name>A0ABS8B4G5_9ACTN</name>
<reference evidence="1 2" key="1">
    <citation type="submission" date="2021-10" db="EMBL/GenBank/DDBJ databases">
        <title>Streptomyces sp. strain SMC 277, a novel streptomycete isolated from soil.</title>
        <authorList>
            <person name="Chanama M."/>
        </authorList>
    </citation>
    <scope>NUCLEOTIDE SEQUENCE [LARGE SCALE GENOMIC DNA]</scope>
    <source>
        <strain evidence="1 2">SMC 277</strain>
    </source>
</reference>
<dbReference type="Proteomes" id="UP001199054">
    <property type="component" value="Unassembled WGS sequence"/>
</dbReference>
<dbReference type="RefSeq" id="WP_226726348.1">
    <property type="nucleotide sequence ID" value="NZ_JAJAUY010000023.1"/>
</dbReference>
<protein>
    <submittedName>
        <fullName evidence="1">Uncharacterized protein</fullName>
    </submittedName>
</protein>
<organism evidence="1 2">
    <name type="scientific">Streptomyces antimicrobicus</name>
    <dbReference type="NCBI Taxonomy" id="2883108"/>
    <lineage>
        <taxon>Bacteria</taxon>
        <taxon>Bacillati</taxon>
        <taxon>Actinomycetota</taxon>
        <taxon>Actinomycetes</taxon>
        <taxon>Kitasatosporales</taxon>
        <taxon>Streptomycetaceae</taxon>
        <taxon>Streptomyces</taxon>
    </lineage>
</organism>
<sequence length="76" mass="8504">MFITERSYKERAVMASETTAVRARSAIERDAEELAALIEKGGFWNLAPDWVPRAGYLANPPKSVLRRVETGLRGLL</sequence>
<dbReference type="EMBL" id="JAJAUY010000023">
    <property type="protein sequence ID" value="MCB5179518.1"/>
    <property type="molecule type" value="Genomic_DNA"/>
</dbReference>
<evidence type="ECO:0000313" key="2">
    <source>
        <dbReference type="Proteomes" id="UP001199054"/>
    </source>
</evidence>